<gene>
    <name evidence="3" type="ORF">DID88_000586</name>
</gene>
<evidence type="ECO:0000313" key="4">
    <source>
        <dbReference type="Proteomes" id="UP000249056"/>
    </source>
</evidence>
<feature type="region of interest" description="Disordered" evidence="1">
    <location>
        <begin position="328"/>
        <end position="353"/>
    </location>
</feature>
<evidence type="ECO:0000313" key="3">
    <source>
        <dbReference type="EMBL" id="RAL59960.1"/>
    </source>
</evidence>
<accession>A0A395II98</accession>
<dbReference type="OrthoDB" id="67965at2759"/>
<dbReference type="PROSITE" id="PS50244">
    <property type="entry name" value="S5A_REDUCTASE"/>
    <property type="match status" value="1"/>
</dbReference>
<feature type="transmembrane region" description="Helical" evidence="2">
    <location>
        <begin position="41"/>
        <end position="60"/>
    </location>
</feature>
<reference evidence="3 4" key="1">
    <citation type="submission" date="2018-06" db="EMBL/GenBank/DDBJ databases">
        <title>Genome Sequence of the Brown Rot Fungal Pathogen Monilinia fructigena.</title>
        <authorList>
            <person name="Landi L."/>
            <person name="De Miccolis Angelini R.M."/>
            <person name="Pollastro S."/>
            <person name="Abate D."/>
            <person name="Faretra F."/>
            <person name="Romanazzi G."/>
        </authorList>
    </citation>
    <scope>NUCLEOTIDE SEQUENCE [LARGE SCALE GENOMIC DNA]</scope>
    <source>
        <strain evidence="3 4">Mfrg269</strain>
    </source>
</reference>
<evidence type="ECO:0000256" key="1">
    <source>
        <dbReference type="SAM" id="MobiDB-lite"/>
    </source>
</evidence>
<feature type="transmembrane region" description="Helical" evidence="2">
    <location>
        <begin position="12"/>
        <end position="34"/>
    </location>
</feature>
<name>A0A395II98_9HELO</name>
<dbReference type="PANTHER" id="PTHR32251:SF15">
    <property type="entry name" value="3-OXO-5-ALPHA-STEROID 4-DEHYDROGENASE (DUF1295)"/>
    <property type="match status" value="1"/>
</dbReference>
<protein>
    <submittedName>
        <fullName evidence="3">Uncharacterized protein</fullName>
    </submittedName>
</protein>
<keyword evidence="4" id="KW-1185">Reference proteome</keyword>
<proteinExistence type="predicted"/>
<dbReference type="PANTHER" id="PTHR32251">
    <property type="entry name" value="3-OXO-5-ALPHA-STEROID 4-DEHYDROGENASE"/>
    <property type="match status" value="1"/>
</dbReference>
<feature type="transmembrane region" description="Helical" evidence="2">
    <location>
        <begin position="206"/>
        <end position="228"/>
    </location>
</feature>
<feature type="compositionally biased region" description="Basic and acidic residues" evidence="1">
    <location>
        <begin position="342"/>
        <end position="353"/>
    </location>
</feature>
<dbReference type="Gene3D" id="1.20.120.1630">
    <property type="match status" value="1"/>
</dbReference>
<dbReference type="AlphaFoldDB" id="A0A395II98"/>
<feature type="transmembrane region" description="Helical" evidence="2">
    <location>
        <begin position="240"/>
        <end position="262"/>
    </location>
</feature>
<dbReference type="Pfam" id="PF06966">
    <property type="entry name" value="DUF1295"/>
    <property type="match status" value="2"/>
</dbReference>
<sequence length="353" mass="40208">MTVVHVLDDYYLAITLLITVAYQLFFFSIAFSLNFDKLTDFAGGTNFVVLAIITLAFSGHHNARQIVVSLFIMIWGARLSAFLLFRILKTGKDDRFDDKRDNFFKFLGFWVAQMFWVWIVSLPVTLLNSPKVTRFPQPALGTASDIAGVILYAIGIIMESVSDIQKYLFKVQNSDKSKICDKGFFSWSRHPNYFGEIIIQFGRFPFIRWICLAKYPVAIFMIAVSPAAEGFVHGGARKALYASIIGPIFLTTLLMFVSGLTLQERPGAKKRYQNNNHWEEYSRHLKRTSILIPLPPQLYEKMPMILKRTIFLEFPIYVFDPAKHADVGQGQNDAEEGCQSHGGDRESTDRLAK</sequence>
<dbReference type="Proteomes" id="UP000249056">
    <property type="component" value="Unassembled WGS sequence"/>
</dbReference>
<keyword evidence="2" id="KW-1133">Transmembrane helix</keyword>
<feature type="transmembrane region" description="Helical" evidence="2">
    <location>
        <begin position="139"/>
        <end position="158"/>
    </location>
</feature>
<organism evidence="3 4">
    <name type="scientific">Monilinia fructigena</name>
    <dbReference type="NCBI Taxonomy" id="38457"/>
    <lineage>
        <taxon>Eukaryota</taxon>
        <taxon>Fungi</taxon>
        <taxon>Dikarya</taxon>
        <taxon>Ascomycota</taxon>
        <taxon>Pezizomycotina</taxon>
        <taxon>Leotiomycetes</taxon>
        <taxon>Helotiales</taxon>
        <taxon>Sclerotiniaceae</taxon>
        <taxon>Monilinia</taxon>
    </lineage>
</organism>
<dbReference type="EMBL" id="QKRW01000046">
    <property type="protein sequence ID" value="RAL59960.1"/>
    <property type="molecule type" value="Genomic_DNA"/>
</dbReference>
<evidence type="ECO:0000256" key="2">
    <source>
        <dbReference type="SAM" id="Phobius"/>
    </source>
</evidence>
<feature type="transmembrane region" description="Helical" evidence="2">
    <location>
        <begin position="106"/>
        <end position="127"/>
    </location>
</feature>
<keyword evidence="2" id="KW-0472">Membrane</keyword>
<keyword evidence="2" id="KW-0812">Transmembrane</keyword>
<feature type="transmembrane region" description="Helical" evidence="2">
    <location>
        <begin position="66"/>
        <end position="85"/>
    </location>
</feature>
<dbReference type="InterPro" id="IPR010721">
    <property type="entry name" value="UstE-like"/>
</dbReference>
<dbReference type="GO" id="GO:0016020">
    <property type="term" value="C:membrane"/>
    <property type="evidence" value="ECO:0007669"/>
    <property type="project" value="TreeGrafter"/>
</dbReference>
<comment type="caution">
    <text evidence="3">The sequence shown here is derived from an EMBL/GenBank/DDBJ whole genome shotgun (WGS) entry which is preliminary data.</text>
</comment>